<dbReference type="InterPro" id="IPR018202">
    <property type="entry name" value="Ser_caboxypep_ser_AS"/>
</dbReference>
<protein>
    <recommendedName>
        <fullName evidence="9">Carboxypeptidase</fullName>
        <ecNumber evidence="9">3.4.16.-</ecNumber>
    </recommendedName>
</protein>
<keyword evidence="7" id="KW-1015">Disulfide bond</keyword>
<dbReference type="Gene3D" id="3.40.50.11320">
    <property type="match status" value="1"/>
</dbReference>
<keyword evidence="9" id="KW-0645">Protease</keyword>
<dbReference type="InterPro" id="IPR001563">
    <property type="entry name" value="Peptidase_S10"/>
</dbReference>
<dbReference type="Gene3D" id="3.40.50.1820">
    <property type="entry name" value="alpha/beta hydrolase"/>
    <property type="match status" value="1"/>
</dbReference>
<dbReference type="GO" id="GO:0004185">
    <property type="term" value="F:serine-type carboxypeptidase activity"/>
    <property type="evidence" value="ECO:0007669"/>
    <property type="project" value="UniProtKB-UniRule"/>
</dbReference>
<keyword evidence="5 9" id="KW-0732">Signal</keyword>
<dbReference type="InterPro" id="IPR033124">
    <property type="entry name" value="Ser_caboxypep_his_AS"/>
</dbReference>
<evidence type="ECO:0000313" key="10">
    <source>
        <dbReference type="EMBL" id="KAH9318095.1"/>
    </source>
</evidence>
<feature type="signal peptide" evidence="9">
    <location>
        <begin position="1"/>
        <end position="16"/>
    </location>
</feature>
<dbReference type="PANTHER" id="PTHR11802">
    <property type="entry name" value="SERINE PROTEASE FAMILY S10 SERINE CARBOXYPEPTIDASE"/>
    <property type="match status" value="1"/>
</dbReference>
<evidence type="ECO:0000256" key="3">
    <source>
        <dbReference type="ARBA" id="ARBA00022525"/>
    </source>
</evidence>
<dbReference type="PRINTS" id="PR00724">
    <property type="entry name" value="CRBOXYPTASEC"/>
</dbReference>
<accession>A0AA38LDU1</accession>
<evidence type="ECO:0000256" key="4">
    <source>
        <dbReference type="ARBA" id="ARBA00022645"/>
    </source>
</evidence>
<keyword evidence="3" id="KW-0964">Secreted</keyword>
<dbReference type="FunFam" id="3.40.50.11320:FF:000002">
    <property type="entry name" value="Carboxypeptidase"/>
    <property type="match status" value="1"/>
</dbReference>
<organism evidence="10 11">
    <name type="scientific">Taxus chinensis</name>
    <name type="common">Chinese yew</name>
    <name type="synonym">Taxus wallichiana var. chinensis</name>
    <dbReference type="NCBI Taxonomy" id="29808"/>
    <lineage>
        <taxon>Eukaryota</taxon>
        <taxon>Viridiplantae</taxon>
        <taxon>Streptophyta</taxon>
        <taxon>Embryophyta</taxon>
        <taxon>Tracheophyta</taxon>
        <taxon>Spermatophyta</taxon>
        <taxon>Pinopsida</taxon>
        <taxon>Pinidae</taxon>
        <taxon>Conifers II</taxon>
        <taxon>Cupressales</taxon>
        <taxon>Taxaceae</taxon>
        <taxon>Taxus</taxon>
    </lineage>
</organism>
<dbReference type="GO" id="GO:0006508">
    <property type="term" value="P:proteolysis"/>
    <property type="evidence" value="ECO:0007669"/>
    <property type="project" value="UniProtKB-KW"/>
</dbReference>
<evidence type="ECO:0000256" key="1">
    <source>
        <dbReference type="ARBA" id="ARBA00004613"/>
    </source>
</evidence>
<dbReference type="EC" id="3.4.16.-" evidence="9"/>
<dbReference type="AlphaFoldDB" id="A0AA38LDU1"/>
<evidence type="ECO:0000256" key="6">
    <source>
        <dbReference type="ARBA" id="ARBA00022801"/>
    </source>
</evidence>
<dbReference type="PANTHER" id="PTHR11802:SF20">
    <property type="entry name" value="SERINE CARBOXYPEPTIDASE-LIKE 41-RELATED"/>
    <property type="match status" value="1"/>
</dbReference>
<name>A0AA38LDU1_TAXCH</name>
<keyword evidence="11" id="KW-1185">Reference proteome</keyword>
<feature type="chain" id="PRO_5041481547" description="Carboxypeptidase" evidence="9">
    <location>
        <begin position="17"/>
        <end position="472"/>
    </location>
</feature>
<evidence type="ECO:0000256" key="5">
    <source>
        <dbReference type="ARBA" id="ARBA00022729"/>
    </source>
</evidence>
<dbReference type="PROSITE" id="PS00131">
    <property type="entry name" value="CARBOXYPEPT_SER_SER"/>
    <property type="match status" value="1"/>
</dbReference>
<gene>
    <name evidence="10" type="ORF">KI387_019864</name>
</gene>
<proteinExistence type="inferred from homology"/>
<comment type="caution">
    <text evidence="10">The sequence shown here is derived from an EMBL/GenBank/DDBJ whole genome shotgun (WGS) entry which is preliminary data.</text>
</comment>
<dbReference type="Proteomes" id="UP000824469">
    <property type="component" value="Unassembled WGS sequence"/>
</dbReference>
<keyword evidence="6 9" id="KW-0378">Hydrolase</keyword>
<comment type="similarity">
    <text evidence="2 9">Belongs to the peptidase S10 family.</text>
</comment>
<dbReference type="FunFam" id="3.40.50.1820:FF:000030">
    <property type="entry name" value="Carboxypeptidase"/>
    <property type="match status" value="1"/>
</dbReference>
<evidence type="ECO:0000256" key="9">
    <source>
        <dbReference type="RuleBase" id="RU361156"/>
    </source>
</evidence>
<dbReference type="Gene3D" id="6.10.250.940">
    <property type="match status" value="1"/>
</dbReference>
<dbReference type="PROSITE" id="PS00560">
    <property type="entry name" value="CARBOXYPEPT_SER_HIS"/>
    <property type="match status" value="1"/>
</dbReference>
<dbReference type="EMBL" id="JAHRHJ020000004">
    <property type="protein sequence ID" value="KAH9318095.1"/>
    <property type="molecule type" value="Genomic_DNA"/>
</dbReference>
<evidence type="ECO:0000256" key="8">
    <source>
        <dbReference type="ARBA" id="ARBA00023180"/>
    </source>
</evidence>
<dbReference type="Pfam" id="PF00450">
    <property type="entry name" value="Peptidase_S10"/>
    <property type="match status" value="1"/>
</dbReference>
<dbReference type="InterPro" id="IPR029058">
    <property type="entry name" value="AB_hydrolase_fold"/>
</dbReference>
<keyword evidence="4 9" id="KW-0121">Carboxypeptidase</keyword>
<dbReference type="GO" id="GO:0005576">
    <property type="term" value="C:extracellular region"/>
    <property type="evidence" value="ECO:0007669"/>
    <property type="project" value="UniProtKB-SubCell"/>
</dbReference>
<evidence type="ECO:0000313" key="11">
    <source>
        <dbReference type="Proteomes" id="UP000824469"/>
    </source>
</evidence>
<sequence>MGIWVAWIWMAVVAGAAPMEDLVWRLPGQPVVGFKQYAGYVTVDQTAGTALFYYFVEAEKNASASPLALWLNGGPGCSSIGGGAFTELGPFYPSGRGQNNLARNSHSWNKGANLLFLDSPAGVGWSYSNSSSAYSYNDERVANETLTFLLKWFDKFPEYKTRDLFLTGESYAGHYIPQLAALILRHNEHNRHHPGAFYFNLKAITIGNPLLNYGLDTSATYFFLWSHGLISDKTYHGVTSFCDFSDGEISGEEEVGVEDTVGTCPFFVGAARSEVGERINMYDVTLDVCPPPIIQQALRLRKRIKHRVEGVDVCIDNEITSYLNRREVQQALHANTTALPYSWEACSRVIVYKFEDQLQDMLPILTSLIKQGLPVWIFSGDQDSVVPLTGTRTQVSKVARDLNLQIKIPYSAWYAHGQVGGWTEVYEKLVYTTVRGASHMVPYAQPERALILFTRFLAGKPLPQHSYSAKHH</sequence>
<evidence type="ECO:0000256" key="2">
    <source>
        <dbReference type="ARBA" id="ARBA00009431"/>
    </source>
</evidence>
<evidence type="ECO:0000256" key="7">
    <source>
        <dbReference type="ARBA" id="ARBA00023157"/>
    </source>
</evidence>
<dbReference type="SUPFAM" id="SSF53474">
    <property type="entry name" value="alpha/beta-Hydrolases"/>
    <property type="match status" value="1"/>
</dbReference>
<comment type="subcellular location">
    <subcellularLocation>
        <location evidence="1">Secreted</location>
    </subcellularLocation>
</comment>
<dbReference type="OMA" id="ATYFFLW"/>
<keyword evidence="8" id="KW-0325">Glycoprotein</keyword>
<reference evidence="10 11" key="1">
    <citation type="journal article" date="2021" name="Nat. Plants">
        <title>The Taxus genome provides insights into paclitaxel biosynthesis.</title>
        <authorList>
            <person name="Xiong X."/>
            <person name="Gou J."/>
            <person name="Liao Q."/>
            <person name="Li Y."/>
            <person name="Zhou Q."/>
            <person name="Bi G."/>
            <person name="Li C."/>
            <person name="Du R."/>
            <person name="Wang X."/>
            <person name="Sun T."/>
            <person name="Guo L."/>
            <person name="Liang H."/>
            <person name="Lu P."/>
            <person name="Wu Y."/>
            <person name="Zhang Z."/>
            <person name="Ro D.K."/>
            <person name="Shang Y."/>
            <person name="Huang S."/>
            <person name="Yan J."/>
        </authorList>
    </citation>
    <scope>NUCLEOTIDE SEQUENCE [LARGE SCALE GENOMIC DNA]</scope>
    <source>
        <strain evidence="10">Ta-2019</strain>
    </source>
</reference>